<comment type="caution">
    <text evidence="3">The sequence shown here is derived from an EMBL/GenBank/DDBJ whole genome shotgun (WGS) entry which is preliminary data.</text>
</comment>
<proteinExistence type="predicted"/>
<reference evidence="3 4" key="1">
    <citation type="submission" date="2015-08" db="EMBL/GenBank/DDBJ databases">
        <title>Next Generation Sequencing and Analysis of the Genome of Puccinia sorghi L Schw, the Causal Agent of Maize Common Rust.</title>
        <authorList>
            <person name="Rochi L."/>
            <person name="Burguener G."/>
            <person name="Darino M."/>
            <person name="Turjanski A."/>
            <person name="Kreff E."/>
            <person name="Dieguez M.J."/>
            <person name="Sacco F."/>
        </authorList>
    </citation>
    <scope>NUCLEOTIDE SEQUENCE [LARGE SCALE GENOMIC DNA]</scope>
    <source>
        <strain evidence="3 4">RO10H11247</strain>
    </source>
</reference>
<gene>
    <name evidence="3" type="ORF">VP01_1685g4</name>
</gene>
<evidence type="ECO:0000313" key="3">
    <source>
        <dbReference type="EMBL" id="KNZ59660.1"/>
    </source>
</evidence>
<feature type="region of interest" description="Disordered" evidence="1">
    <location>
        <begin position="533"/>
        <end position="596"/>
    </location>
</feature>
<sequence>MQTMKSGVESLWEMVESNGRINVGRNLVVTSVAAGAIHTRLRSLRISGMGSGGLSGKADAVETELGHQLQRGEGVSRIQVAGMIAGGGVGLWLGVWDFLYLSIIYLNRQKRVFVRISTLSFVNLFPCLSFLDLAGIITIQKNLSGLIKIKIFVFLFKLLSNFFFNHNLDSFYSDYLFRLVTSKSNHWFFSLFFLHLFRWSILSLRLTLWECGNQLQRGVGRSGGVVGSTEESFFGISTLSFINLFPCLSFLDLTGIITIQKKCVEYFAVISNEHHFLSVMYFYVFSELKIFSQLFFYSKFLSNFLFNHNLASLYSDYLFRLVTSKSNHWFFSLFFLHHPEPIRVKEINTSLKVEYSESLSECYSKERCRKKNCSVNKLLVLLCWFRFLFFFFCQKLNHTEFHLTSDSSLPQKSIRNWKTYFNTRGKDPQHATHYQTFSLKILKPTQPLTALPISNKERYMKPQYQLIINTCSKAERNCYDLARGLQCPVVLEPPGDMCQECLLPELRILHSGKKGMTPHPAIYILRQEHPLTRIPEPEPLPADQTPPDSAPANHCPPTPTRSRTNNPLSPANPTQAPSPHLPHPQPPLNPLNPATT</sequence>
<protein>
    <submittedName>
        <fullName evidence="3">Uncharacterized protein</fullName>
    </submittedName>
</protein>
<feature type="compositionally biased region" description="Pro residues" evidence="1">
    <location>
        <begin position="579"/>
        <end position="590"/>
    </location>
</feature>
<evidence type="ECO:0000313" key="4">
    <source>
        <dbReference type="Proteomes" id="UP000037035"/>
    </source>
</evidence>
<feature type="transmembrane region" description="Helical" evidence="2">
    <location>
        <begin position="276"/>
        <end position="297"/>
    </location>
</feature>
<keyword evidence="4" id="KW-1185">Reference proteome</keyword>
<keyword evidence="2" id="KW-1133">Transmembrane helix</keyword>
<dbReference type="Proteomes" id="UP000037035">
    <property type="component" value="Unassembled WGS sequence"/>
</dbReference>
<feature type="transmembrane region" description="Helical" evidence="2">
    <location>
        <begin position="188"/>
        <end position="208"/>
    </location>
</feature>
<organism evidence="3 4">
    <name type="scientific">Puccinia sorghi</name>
    <dbReference type="NCBI Taxonomy" id="27349"/>
    <lineage>
        <taxon>Eukaryota</taxon>
        <taxon>Fungi</taxon>
        <taxon>Dikarya</taxon>
        <taxon>Basidiomycota</taxon>
        <taxon>Pucciniomycotina</taxon>
        <taxon>Pucciniomycetes</taxon>
        <taxon>Pucciniales</taxon>
        <taxon>Pucciniaceae</taxon>
        <taxon>Puccinia</taxon>
    </lineage>
</organism>
<accession>A0A0L6VHS0</accession>
<keyword evidence="2" id="KW-0812">Transmembrane</keyword>
<evidence type="ECO:0000256" key="1">
    <source>
        <dbReference type="SAM" id="MobiDB-lite"/>
    </source>
</evidence>
<evidence type="ECO:0000256" key="2">
    <source>
        <dbReference type="SAM" id="Phobius"/>
    </source>
</evidence>
<feature type="transmembrane region" description="Helical" evidence="2">
    <location>
        <begin position="112"/>
        <end position="139"/>
    </location>
</feature>
<feature type="transmembrane region" description="Helical" evidence="2">
    <location>
        <begin position="80"/>
        <end position="106"/>
    </location>
</feature>
<dbReference type="EMBL" id="LAVV01006487">
    <property type="protein sequence ID" value="KNZ59660.1"/>
    <property type="molecule type" value="Genomic_DNA"/>
</dbReference>
<keyword evidence="2" id="KW-0472">Membrane</keyword>
<name>A0A0L6VHS0_9BASI</name>
<dbReference type="AlphaFoldDB" id="A0A0L6VHS0"/>
<dbReference type="VEuPathDB" id="FungiDB:VP01_1685g4"/>
<feature type="transmembrane region" description="Helical" evidence="2">
    <location>
        <begin position="151"/>
        <end position="168"/>
    </location>
</feature>